<sequence length="48" mass="5781">METEARAHENRLRNNQRIRFNANTDIPDYRIGRSTFDKKKFRRGSKEG</sequence>
<organism evidence="1 2">
    <name type="scientific">Allacma fusca</name>
    <dbReference type="NCBI Taxonomy" id="39272"/>
    <lineage>
        <taxon>Eukaryota</taxon>
        <taxon>Metazoa</taxon>
        <taxon>Ecdysozoa</taxon>
        <taxon>Arthropoda</taxon>
        <taxon>Hexapoda</taxon>
        <taxon>Collembola</taxon>
        <taxon>Symphypleona</taxon>
        <taxon>Sminthuridae</taxon>
        <taxon>Allacma</taxon>
    </lineage>
</organism>
<keyword evidence="2" id="KW-1185">Reference proteome</keyword>
<gene>
    <name evidence="1" type="ORF">AFUS01_LOCUS16173</name>
</gene>
<evidence type="ECO:0000313" key="2">
    <source>
        <dbReference type="Proteomes" id="UP000708208"/>
    </source>
</evidence>
<protein>
    <submittedName>
        <fullName evidence="1">Uncharacterized protein</fullName>
    </submittedName>
</protein>
<proteinExistence type="predicted"/>
<feature type="non-terminal residue" evidence="1">
    <location>
        <position position="48"/>
    </location>
</feature>
<dbReference type="AlphaFoldDB" id="A0A8J2NUW5"/>
<comment type="caution">
    <text evidence="1">The sequence shown here is derived from an EMBL/GenBank/DDBJ whole genome shotgun (WGS) entry which is preliminary data.</text>
</comment>
<name>A0A8J2NUW5_9HEXA</name>
<accession>A0A8J2NUW5</accession>
<evidence type="ECO:0000313" key="1">
    <source>
        <dbReference type="EMBL" id="CAG7727323.1"/>
    </source>
</evidence>
<dbReference type="Proteomes" id="UP000708208">
    <property type="component" value="Unassembled WGS sequence"/>
</dbReference>
<dbReference type="EMBL" id="CAJVCH010147094">
    <property type="protein sequence ID" value="CAG7727323.1"/>
    <property type="molecule type" value="Genomic_DNA"/>
</dbReference>
<reference evidence="1" key="1">
    <citation type="submission" date="2021-06" db="EMBL/GenBank/DDBJ databases">
        <authorList>
            <person name="Hodson N. C."/>
            <person name="Mongue J. A."/>
            <person name="Jaron S. K."/>
        </authorList>
    </citation>
    <scope>NUCLEOTIDE SEQUENCE</scope>
</reference>